<evidence type="ECO:0000256" key="1">
    <source>
        <dbReference type="ARBA" id="ARBA00010751"/>
    </source>
</evidence>
<dbReference type="AlphaFoldDB" id="A0A7J5AHF0"/>
<dbReference type="SUPFAM" id="SSF117782">
    <property type="entry name" value="YbjQ-like"/>
    <property type="match status" value="1"/>
</dbReference>
<dbReference type="RefSeq" id="WP_151107025.1">
    <property type="nucleotide sequence ID" value="NZ_WAEM01000002.1"/>
</dbReference>
<dbReference type="InterPro" id="IPR002765">
    <property type="entry name" value="UPF0145_YbjQ-like"/>
</dbReference>
<reference evidence="2 3" key="1">
    <citation type="submission" date="2019-09" db="EMBL/GenBank/DDBJ databases">
        <title>Flavobacterium sp. nov., isolated from glacier ice.</title>
        <authorList>
            <person name="Liu Q."/>
        </authorList>
    </citation>
    <scope>NUCLEOTIDE SEQUENCE [LARGE SCALE GENOMIC DNA]</scope>
    <source>
        <strain evidence="2 3">NBRC 112527</strain>
    </source>
</reference>
<sequence>MKNIIYLSILFVFVSCSIKTHYVQTGSKTYQPTEPTSILIYSRTPEKRFEVIGSVAVHASGQKHAIKVLKKKAAALGADAVIDINLDKIASYTQTCGINGTAIKFK</sequence>
<evidence type="ECO:0000313" key="3">
    <source>
        <dbReference type="Proteomes" id="UP000490922"/>
    </source>
</evidence>
<evidence type="ECO:0000313" key="2">
    <source>
        <dbReference type="EMBL" id="KAB1157031.1"/>
    </source>
</evidence>
<proteinExistence type="inferred from homology"/>
<name>A0A7J5AHF0_9FLAO</name>
<dbReference type="Proteomes" id="UP000490922">
    <property type="component" value="Unassembled WGS sequence"/>
</dbReference>
<keyword evidence="3" id="KW-1185">Reference proteome</keyword>
<dbReference type="InterPro" id="IPR035439">
    <property type="entry name" value="UPF0145_dom_sf"/>
</dbReference>
<organism evidence="2 3">
    <name type="scientific">Flavobacterium luteum</name>
    <dbReference type="NCBI Taxonomy" id="2026654"/>
    <lineage>
        <taxon>Bacteria</taxon>
        <taxon>Pseudomonadati</taxon>
        <taxon>Bacteroidota</taxon>
        <taxon>Flavobacteriia</taxon>
        <taxon>Flavobacteriales</taxon>
        <taxon>Flavobacteriaceae</taxon>
        <taxon>Flavobacterium</taxon>
    </lineage>
</organism>
<dbReference type="Gene3D" id="3.30.110.70">
    <property type="entry name" value="Hypothetical protein apc22750. Chain B"/>
    <property type="match status" value="1"/>
</dbReference>
<gene>
    <name evidence="2" type="ORF">F6464_06720</name>
</gene>
<dbReference type="EMBL" id="WAEM01000002">
    <property type="protein sequence ID" value="KAB1157031.1"/>
    <property type="molecule type" value="Genomic_DNA"/>
</dbReference>
<comment type="similarity">
    <text evidence="1">Belongs to the UPF0145 family.</text>
</comment>
<protein>
    <submittedName>
        <fullName evidence="2">YbjQ family protein</fullName>
    </submittedName>
</protein>
<accession>A0A7J5AHF0</accession>
<dbReference type="Pfam" id="PF01906">
    <property type="entry name" value="YbjQ_1"/>
    <property type="match status" value="1"/>
</dbReference>
<dbReference type="PROSITE" id="PS51257">
    <property type="entry name" value="PROKAR_LIPOPROTEIN"/>
    <property type="match status" value="1"/>
</dbReference>
<comment type="caution">
    <text evidence="2">The sequence shown here is derived from an EMBL/GenBank/DDBJ whole genome shotgun (WGS) entry which is preliminary data.</text>
</comment>